<feature type="non-terminal residue" evidence="3">
    <location>
        <position position="268"/>
    </location>
</feature>
<dbReference type="SUPFAM" id="SSF55961">
    <property type="entry name" value="Bet v1-like"/>
    <property type="match status" value="1"/>
</dbReference>
<evidence type="ECO:0000313" key="3">
    <source>
        <dbReference type="EMBL" id="MFD0890252.1"/>
    </source>
</evidence>
<proteinExistence type="predicted"/>
<keyword evidence="2" id="KW-0472">Membrane</keyword>
<feature type="region of interest" description="Disordered" evidence="1">
    <location>
        <begin position="161"/>
        <end position="228"/>
    </location>
</feature>
<dbReference type="InterPro" id="IPR023393">
    <property type="entry name" value="START-like_dom_sf"/>
</dbReference>
<evidence type="ECO:0000313" key="4">
    <source>
        <dbReference type="Proteomes" id="UP001597024"/>
    </source>
</evidence>
<name>A0ABW3E4A4_9ACTN</name>
<feature type="compositionally biased region" description="Basic and acidic residues" evidence="1">
    <location>
        <begin position="186"/>
        <end position="197"/>
    </location>
</feature>
<sequence>MAMRFEHEFTVPVPVERAWTALLDVERVAPCLPGATLETAGDEEMTGRLKVKVGPITLTYRGRARFEEVDEPGRTLTIGATGKETRGPGTASATVVARLRPDEGPEGPEGPGAARTRVIVDTSFTVTGRPAQFGRGVMSEVGSRLIERFAANLSELLQDTEVASQESRRRTAVPGVPGDVAGGPGDPEKAVKSEKQGTSEGTENSKKGGNSRGRDVHPTGTSRTSRTPDEEALDLLEVAGIPLLKRLAPFAGALAVLALAGWLARRAL</sequence>
<dbReference type="Gene3D" id="3.30.530.20">
    <property type="match status" value="1"/>
</dbReference>
<dbReference type="InterPro" id="IPR010419">
    <property type="entry name" value="CO_DH_gsu"/>
</dbReference>
<keyword evidence="2" id="KW-1133">Transmembrane helix</keyword>
<dbReference type="Proteomes" id="UP001597024">
    <property type="component" value="Unassembled WGS sequence"/>
</dbReference>
<evidence type="ECO:0000256" key="2">
    <source>
        <dbReference type="SAM" id="Phobius"/>
    </source>
</evidence>
<dbReference type="CDD" id="cd07823">
    <property type="entry name" value="SRPBCC_5"/>
    <property type="match status" value="1"/>
</dbReference>
<reference evidence="4" key="1">
    <citation type="journal article" date="2019" name="Int. J. Syst. Evol. Microbiol.">
        <title>The Global Catalogue of Microorganisms (GCM) 10K type strain sequencing project: providing services to taxonomists for standard genome sequencing and annotation.</title>
        <authorList>
            <consortium name="The Broad Institute Genomics Platform"/>
            <consortium name="The Broad Institute Genome Sequencing Center for Infectious Disease"/>
            <person name="Wu L."/>
            <person name="Ma J."/>
        </authorList>
    </citation>
    <scope>NUCLEOTIDE SEQUENCE [LARGE SCALE GENOMIC DNA]</scope>
    <source>
        <strain evidence="4">CCUG 62974</strain>
    </source>
</reference>
<dbReference type="EMBL" id="JBHTHX010002316">
    <property type="protein sequence ID" value="MFD0890252.1"/>
    <property type="molecule type" value="Genomic_DNA"/>
</dbReference>
<comment type="caution">
    <text evidence="3">The sequence shown here is derived from an EMBL/GenBank/DDBJ whole genome shotgun (WGS) entry which is preliminary data.</text>
</comment>
<protein>
    <submittedName>
        <fullName evidence="3">SRPBCC family protein</fullName>
    </submittedName>
</protein>
<dbReference type="PANTHER" id="PTHR38588:SF1">
    <property type="entry name" value="BLL0334 PROTEIN"/>
    <property type="match status" value="1"/>
</dbReference>
<accession>A0ABW3E4A4</accession>
<gene>
    <name evidence="3" type="ORF">ACFQ08_37390</name>
</gene>
<keyword evidence="2" id="KW-0812">Transmembrane</keyword>
<dbReference type="PANTHER" id="PTHR38588">
    <property type="entry name" value="BLL0334 PROTEIN"/>
    <property type="match status" value="1"/>
</dbReference>
<organism evidence="3 4">
    <name type="scientific">Streptosporangium algeriense</name>
    <dbReference type="NCBI Taxonomy" id="1682748"/>
    <lineage>
        <taxon>Bacteria</taxon>
        <taxon>Bacillati</taxon>
        <taxon>Actinomycetota</taxon>
        <taxon>Actinomycetes</taxon>
        <taxon>Streptosporangiales</taxon>
        <taxon>Streptosporangiaceae</taxon>
        <taxon>Streptosporangium</taxon>
    </lineage>
</organism>
<evidence type="ECO:0000256" key="1">
    <source>
        <dbReference type="SAM" id="MobiDB-lite"/>
    </source>
</evidence>
<keyword evidence="4" id="KW-1185">Reference proteome</keyword>
<feature type="transmembrane region" description="Helical" evidence="2">
    <location>
        <begin position="247"/>
        <end position="264"/>
    </location>
</feature>
<dbReference type="Pfam" id="PF06240">
    <property type="entry name" value="COXG"/>
    <property type="match status" value="1"/>
</dbReference>